<dbReference type="RefSeq" id="WP_345686889.1">
    <property type="nucleotide sequence ID" value="NZ_BAABRO010000015.1"/>
</dbReference>
<dbReference type="Pfam" id="PF17179">
    <property type="entry name" value="Fer4_22"/>
    <property type="match status" value="1"/>
</dbReference>
<dbReference type="PROSITE" id="PS51379">
    <property type="entry name" value="4FE4S_FER_2"/>
    <property type="match status" value="2"/>
</dbReference>
<dbReference type="InterPro" id="IPR017896">
    <property type="entry name" value="4Fe4S_Fe-S-bd"/>
</dbReference>
<accession>A0ABP9VY60</accession>
<dbReference type="Proteomes" id="UP001416858">
    <property type="component" value="Unassembled WGS sequence"/>
</dbReference>
<dbReference type="Gene3D" id="1.10.1060.10">
    <property type="entry name" value="Alpha-helical ferredoxin"/>
    <property type="match status" value="1"/>
</dbReference>
<reference evidence="5 6" key="1">
    <citation type="submission" date="2024-02" db="EMBL/GenBank/DDBJ databases">
        <title>Rhodopirellula caenicola NBRC 110016.</title>
        <authorList>
            <person name="Ichikawa N."/>
            <person name="Katano-Makiyama Y."/>
            <person name="Hidaka K."/>
        </authorList>
    </citation>
    <scope>NUCLEOTIDE SEQUENCE [LARGE SCALE GENOMIC DNA]</scope>
    <source>
        <strain evidence="5 6">NBRC 110016</strain>
    </source>
</reference>
<gene>
    <name evidence="5" type="ORF">Rcae01_05146</name>
</gene>
<dbReference type="InterPro" id="IPR017900">
    <property type="entry name" value="4Fe4S_Fe_S_CS"/>
</dbReference>
<evidence type="ECO:0000313" key="5">
    <source>
        <dbReference type="EMBL" id="GAA5509646.1"/>
    </source>
</evidence>
<dbReference type="PANTHER" id="PTHR40447:SF1">
    <property type="entry name" value="ANAEROBIC SULFITE REDUCTASE SUBUNIT A"/>
    <property type="match status" value="1"/>
</dbReference>
<comment type="caution">
    <text evidence="5">The sequence shown here is derived from an EMBL/GenBank/DDBJ whole genome shotgun (WGS) entry which is preliminary data.</text>
</comment>
<dbReference type="InterPro" id="IPR009051">
    <property type="entry name" value="Helical_ferredxn"/>
</dbReference>
<dbReference type="EMBL" id="BAABRO010000015">
    <property type="protein sequence ID" value="GAA5509646.1"/>
    <property type="molecule type" value="Genomic_DNA"/>
</dbReference>
<dbReference type="SUPFAM" id="SSF46548">
    <property type="entry name" value="alpha-helical ferredoxin"/>
    <property type="match status" value="1"/>
</dbReference>
<proteinExistence type="predicted"/>
<evidence type="ECO:0000256" key="2">
    <source>
        <dbReference type="ARBA" id="ARBA00023004"/>
    </source>
</evidence>
<organism evidence="5 6">
    <name type="scientific">Novipirellula caenicola</name>
    <dbReference type="NCBI Taxonomy" id="1536901"/>
    <lineage>
        <taxon>Bacteria</taxon>
        <taxon>Pseudomonadati</taxon>
        <taxon>Planctomycetota</taxon>
        <taxon>Planctomycetia</taxon>
        <taxon>Pirellulales</taxon>
        <taxon>Pirellulaceae</taxon>
        <taxon>Novipirellula</taxon>
    </lineage>
</organism>
<protein>
    <recommendedName>
        <fullName evidence="4">4Fe-4S ferredoxin-type domain-containing protein</fullName>
    </recommendedName>
</protein>
<evidence type="ECO:0000256" key="3">
    <source>
        <dbReference type="ARBA" id="ARBA00023014"/>
    </source>
</evidence>
<dbReference type="PANTHER" id="PTHR40447">
    <property type="entry name" value="ANAEROBIC SULFITE REDUCTASE SUBUNIT A"/>
    <property type="match status" value="1"/>
</dbReference>
<name>A0ABP9VY60_9BACT</name>
<evidence type="ECO:0000259" key="4">
    <source>
        <dbReference type="PROSITE" id="PS51379"/>
    </source>
</evidence>
<keyword evidence="1" id="KW-0479">Metal-binding</keyword>
<keyword evidence="2" id="KW-0408">Iron</keyword>
<evidence type="ECO:0000313" key="6">
    <source>
        <dbReference type="Proteomes" id="UP001416858"/>
    </source>
</evidence>
<feature type="domain" description="4Fe-4S ferredoxin-type" evidence="4">
    <location>
        <begin position="334"/>
        <end position="362"/>
    </location>
</feature>
<sequence length="386" mass="43659">MNQPAEREMWWLPRTQLQQLIDAMHRRGYRVVGPVVRSGAIIYDTLDHVDQLPTGWTDTQSPATYQIQNTHHQRQFEFNSSPDSWKKYLFPAWQELSGAKLTNDGWQFSSKIDPPEKLALFGVRGCDLAAIKIQDRVFLNDDFVDPVYSRRRESALIVAVQCSTAAATCFCTSMNTGPHCEAGFDIALTETDEGFCVESQSDEGQTIIAELELSLADGDQRQAAANELEKAKQAIRKQMDTRNIHDDLLDNLEHPHWDEVAARCLSCTNCTMVCPTCFCSTVNEVSDLDQHDVTRVRQWDSCFNLDFSYTAGGTVRNDIRSRYRQWLTHKLATWQDQFDTIGCTGCGRCITWCPVGIDLTEEVDAIRKPSTQNAPTKQTTAVENKS</sequence>
<keyword evidence="6" id="KW-1185">Reference proteome</keyword>
<feature type="domain" description="4Fe-4S ferredoxin-type" evidence="4">
    <location>
        <begin position="253"/>
        <end position="285"/>
    </location>
</feature>
<keyword evidence="3" id="KW-0411">Iron-sulfur</keyword>
<evidence type="ECO:0000256" key="1">
    <source>
        <dbReference type="ARBA" id="ARBA00022723"/>
    </source>
</evidence>
<dbReference type="PROSITE" id="PS00198">
    <property type="entry name" value="4FE4S_FER_1"/>
    <property type="match status" value="1"/>
</dbReference>